<dbReference type="EMBL" id="CP001616">
    <property type="protein sequence ID" value="ACQ94662.1"/>
    <property type="molecule type" value="Genomic_DNA"/>
</dbReference>
<dbReference type="Proteomes" id="UP000009073">
    <property type="component" value="Chromosome"/>
</dbReference>
<keyword evidence="2" id="KW-1185">Reference proteome</keyword>
<name>C4LDQ1_TOLAT</name>
<protein>
    <submittedName>
        <fullName evidence="1">Uncharacterized protein</fullName>
    </submittedName>
</protein>
<dbReference type="KEGG" id="tau:Tola_3073"/>
<dbReference type="HOGENOM" id="CLU_3104958_0_0_6"/>
<evidence type="ECO:0000313" key="2">
    <source>
        <dbReference type="Proteomes" id="UP000009073"/>
    </source>
</evidence>
<proteinExistence type="predicted"/>
<gene>
    <name evidence="1" type="ordered locus">Tola_3073</name>
</gene>
<evidence type="ECO:0000313" key="1">
    <source>
        <dbReference type="EMBL" id="ACQ94662.1"/>
    </source>
</evidence>
<accession>C4LDQ1</accession>
<dbReference type="AlphaFoldDB" id="C4LDQ1"/>
<reference evidence="1 2" key="2">
    <citation type="journal article" date="2011" name="Stand. Genomic Sci.">
        <title>Complete genome sequence of Tolumonas auensis type strain (TA 4).</title>
        <authorList>
            <person name="Chertkov O."/>
            <person name="Copeland A."/>
            <person name="Lucas S."/>
            <person name="Lapidus A."/>
            <person name="Berry K.W."/>
            <person name="Detter J.C."/>
            <person name="Del Rio T.G."/>
            <person name="Hammon N."/>
            <person name="Dalin E."/>
            <person name="Tice H."/>
            <person name="Pitluck S."/>
            <person name="Richardson P."/>
            <person name="Bruce D."/>
            <person name="Goodwin L."/>
            <person name="Han C."/>
            <person name="Tapia R."/>
            <person name="Saunders E."/>
            <person name="Schmutz J."/>
            <person name="Brettin T."/>
            <person name="Larimer F."/>
            <person name="Land M."/>
            <person name="Hauser L."/>
            <person name="Spring S."/>
            <person name="Rohde M."/>
            <person name="Kyrpides N.C."/>
            <person name="Ivanova N."/>
            <person name="Goker M."/>
            <person name="Beller H.R."/>
            <person name="Klenk H.P."/>
            <person name="Woyke T."/>
        </authorList>
    </citation>
    <scope>NUCLEOTIDE SEQUENCE [LARGE SCALE GENOMIC DNA]</scope>
    <source>
        <strain evidence="2">DSM 9187 / TA4</strain>
    </source>
</reference>
<dbReference type="RefSeq" id="WP_015880111.1">
    <property type="nucleotide sequence ID" value="NC_012691.1"/>
</dbReference>
<dbReference type="STRING" id="595494.Tola_3073"/>
<sequence length="51" mass="5895">MDWNQNGETSFFELIESSDIGKRTVKINDKNCIEFYAFKDGIGIKTVCPKY</sequence>
<reference evidence="2" key="1">
    <citation type="submission" date="2009-05" db="EMBL/GenBank/DDBJ databases">
        <title>Complete sequence of Tolumonas auensis DSM 9187.</title>
        <authorList>
            <consortium name="US DOE Joint Genome Institute"/>
            <person name="Lucas S."/>
            <person name="Copeland A."/>
            <person name="Lapidus A."/>
            <person name="Glavina del Rio T."/>
            <person name="Tice H."/>
            <person name="Bruce D."/>
            <person name="Goodwin L."/>
            <person name="Pitluck S."/>
            <person name="Chertkov O."/>
            <person name="Brettin T."/>
            <person name="Detter J.C."/>
            <person name="Han C."/>
            <person name="Larimer F."/>
            <person name="Land M."/>
            <person name="Hauser L."/>
            <person name="Kyrpides N."/>
            <person name="Mikhailova N."/>
            <person name="Spring S."/>
            <person name="Beller H."/>
        </authorList>
    </citation>
    <scope>NUCLEOTIDE SEQUENCE [LARGE SCALE GENOMIC DNA]</scope>
    <source>
        <strain evidence="2">DSM 9187 / TA4</strain>
    </source>
</reference>
<organism evidence="1 2">
    <name type="scientific">Tolumonas auensis (strain DSM 9187 / NBRC 110442 / TA 4)</name>
    <dbReference type="NCBI Taxonomy" id="595494"/>
    <lineage>
        <taxon>Bacteria</taxon>
        <taxon>Pseudomonadati</taxon>
        <taxon>Pseudomonadota</taxon>
        <taxon>Gammaproteobacteria</taxon>
        <taxon>Aeromonadales</taxon>
        <taxon>Aeromonadaceae</taxon>
        <taxon>Tolumonas</taxon>
    </lineage>
</organism>